<accession>A0ABU5JH09</accession>
<sequence>MAYEMETYQPYAAARVITIDELPSLYVPDHEPIFSYGIDGDDVMIVSVHDEFSTVSLLHDRTWYWLEESPNTDLVEILLCGQEAWVPAGAKVRHETGLAALRLAHDVPRLMTEFMWREQ</sequence>
<protein>
    <submittedName>
        <fullName evidence="1">Uncharacterized protein</fullName>
    </submittedName>
</protein>
<reference evidence="1 2" key="1">
    <citation type="submission" date="2023-12" db="EMBL/GenBank/DDBJ databases">
        <title>Micromonospora sp. nov., isolated from Atacama Desert.</title>
        <authorList>
            <person name="Carro L."/>
            <person name="Golinska P."/>
            <person name="Klenk H.-P."/>
            <person name="Goodfellow M."/>
        </authorList>
    </citation>
    <scope>NUCLEOTIDE SEQUENCE [LARGE SCALE GENOMIC DNA]</scope>
    <source>
        <strain evidence="1 2">4G53</strain>
    </source>
</reference>
<keyword evidence="2" id="KW-1185">Reference proteome</keyword>
<dbReference type="Proteomes" id="UP001290101">
    <property type="component" value="Unassembled WGS sequence"/>
</dbReference>
<name>A0ABU5JH09_9ACTN</name>
<gene>
    <name evidence="1" type="ORF">U2F25_20865</name>
</gene>
<dbReference type="RefSeq" id="WP_322441741.1">
    <property type="nucleotide sequence ID" value="NZ_JAXOTQ010000026.1"/>
</dbReference>
<comment type="caution">
    <text evidence="1">The sequence shown here is derived from an EMBL/GenBank/DDBJ whole genome shotgun (WGS) entry which is preliminary data.</text>
</comment>
<evidence type="ECO:0000313" key="1">
    <source>
        <dbReference type="EMBL" id="MDZ5491881.1"/>
    </source>
</evidence>
<dbReference type="EMBL" id="JAXOTQ010000026">
    <property type="protein sequence ID" value="MDZ5491881.1"/>
    <property type="molecule type" value="Genomic_DNA"/>
</dbReference>
<evidence type="ECO:0000313" key="2">
    <source>
        <dbReference type="Proteomes" id="UP001290101"/>
    </source>
</evidence>
<proteinExistence type="predicted"/>
<organism evidence="1 2">
    <name type="scientific">Micromonospora sicca</name>
    <dbReference type="NCBI Taxonomy" id="2202420"/>
    <lineage>
        <taxon>Bacteria</taxon>
        <taxon>Bacillati</taxon>
        <taxon>Actinomycetota</taxon>
        <taxon>Actinomycetes</taxon>
        <taxon>Micromonosporales</taxon>
        <taxon>Micromonosporaceae</taxon>
        <taxon>Micromonospora</taxon>
    </lineage>
</organism>